<dbReference type="AlphaFoldDB" id="A0A150H4L7"/>
<evidence type="ECO:0000256" key="3">
    <source>
        <dbReference type="ARBA" id="ARBA00022801"/>
    </source>
</evidence>
<dbReference type="Pfam" id="PF01435">
    <property type="entry name" value="Peptidase_M48"/>
    <property type="match status" value="1"/>
</dbReference>
<feature type="domain" description="Peptidase M48" evidence="8">
    <location>
        <begin position="66"/>
        <end position="171"/>
    </location>
</feature>
<protein>
    <recommendedName>
        <fullName evidence="8">Peptidase M48 domain-containing protein</fullName>
    </recommendedName>
</protein>
<keyword evidence="10" id="KW-1185">Reference proteome</keyword>
<accession>A0A150H4L7</accession>
<keyword evidence="1 6" id="KW-0645">Protease</keyword>
<dbReference type="InterPro" id="IPR001915">
    <property type="entry name" value="Peptidase_M48"/>
</dbReference>
<dbReference type="GO" id="GO:0006508">
    <property type="term" value="P:proteolysis"/>
    <property type="evidence" value="ECO:0007669"/>
    <property type="project" value="UniProtKB-KW"/>
</dbReference>
<dbReference type="STRING" id="33097.A0A150H4L7"/>
<evidence type="ECO:0000259" key="8">
    <source>
        <dbReference type="Pfam" id="PF01435"/>
    </source>
</evidence>
<evidence type="ECO:0000256" key="5">
    <source>
        <dbReference type="ARBA" id="ARBA00023049"/>
    </source>
</evidence>
<evidence type="ECO:0000256" key="1">
    <source>
        <dbReference type="ARBA" id="ARBA00022670"/>
    </source>
</evidence>
<reference evidence="10" key="1">
    <citation type="journal article" date="2016" name="Nat. Commun.">
        <title>The Gonium pectorale genome demonstrates co-option of cell cycle regulation during the evolution of multicellularity.</title>
        <authorList>
            <person name="Hanschen E.R."/>
            <person name="Marriage T.N."/>
            <person name="Ferris P.J."/>
            <person name="Hamaji T."/>
            <person name="Toyoda A."/>
            <person name="Fujiyama A."/>
            <person name="Neme R."/>
            <person name="Noguchi H."/>
            <person name="Minakuchi Y."/>
            <person name="Suzuki M."/>
            <person name="Kawai-Toyooka H."/>
            <person name="Smith D.R."/>
            <person name="Sparks H."/>
            <person name="Anderson J."/>
            <person name="Bakaric R."/>
            <person name="Luria V."/>
            <person name="Karger A."/>
            <person name="Kirschner M.W."/>
            <person name="Durand P.M."/>
            <person name="Michod R.E."/>
            <person name="Nozaki H."/>
            <person name="Olson B.J."/>
        </authorList>
    </citation>
    <scope>NUCLEOTIDE SEQUENCE [LARGE SCALE GENOMIC DNA]</scope>
    <source>
        <strain evidence="10">NIES-2863</strain>
    </source>
</reference>
<dbReference type="Proteomes" id="UP000075714">
    <property type="component" value="Unassembled WGS sequence"/>
</dbReference>
<dbReference type="EMBL" id="LSYV01000001">
    <property type="protein sequence ID" value="KXZ57076.1"/>
    <property type="molecule type" value="Genomic_DNA"/>
</dbReference>
<gene>
    <name evidence="9" type="ORF">GPECTOR_5000g1303</name>
</gene>
<comment type="caution">
    <text evidence="9">The sequence shown here is derived from an EMBL/GenBank/DDBJ whole genome shotgun (WGS) entry which is preliminary data.</text>
</comment>
<keyword evidence="2" id="KW-0479">Metal-binding</keyword>
<dbReference type="GO" id="GO:0046872">
    <property type="term" value="F:metal ion binding"/>
    <property type="evidence" value="ECO:0007669"/>
    <property type="project" value="UniProtKB-KW"/>
</dbReference>
<proteinExistence type="inferred from homology"/>
<evidence type="ECO:0000256" key="2">
    <source>
        <dbReference type="ARBA" id="ARBA00022723"/>
    </source>
</evidence>
<comment type="cofactor">
    <cofactor evidence="6">
        <name>Zn(2+)</name>
        <dbReference type="ChEBI" id="CHEBI:29105"/>
    </cofactor>
    <text evidence="6">Binds 1 zinc ion per subunit.</text>
</comment>
<sequence length="209" mass="22614">MSVKRLSDGHPLVKELREVGPRIIEAAAGKGGGNFAHVKGIKCEFSATVLVPKAFMEEYRARFSDDRGPLAYVLAHEVAHVLAKHTLGVTGSADGDVRRPVPADRKLLTSTQLTIGKDDPIIALELALLPDSLNDEQKANALRHQQFEHEADLLAAHLLAEAGYDPQDAVRGLEFVADLEDKYKKSGQVGKGGPANEYVRLDAPTYAQA</sequence>
<keyword evidence="4 6" id="KW-0862">Zinc</keyword>
<keyword evidence="5 6" id="KW-0482">Metalloprotease</keyword>
<organism evidence="9 10">
    <name type="scientific">Gonium pectorale</name>
    <name type="common">Green alga</name>
    <dbReference type="NCBI Taxonomy" id="33097"/>
    <lineage>
        <taxon>Eukaryota</taxon>
        <taxon>Viridiplantae</taxon>
        <taxon>Chlorophyta</taxon>
        <taxon>core chlorophytes</taxon>
        <taxon>Chlorophyceae</taxon>
        <taxon>CS clade</taxon>
        <taxon>Chlamydomonadales</taxon>
        <taxon>Volvocaceae</taxon>
        <taxon>Gonium</taxon>
    </lineage>
</organism>
<evidence type="ECO:0000256" key="4">
    <source>
        <dbReference type="ARBA" id="ARBA00022833"/>
    </source>
</evidence>
<comment type="similarity">
    <text evidence="6">Belongs to the peptidase M48 family.</text>
</comment>
<evidence type="ECO:0000256" key="7">
    <source>
        <dbReference type="SAM" id="MobiDB-lite"/>
    </source>
</evidence>
<evidence type="ECO:0000256" key="6">
    <source>
        <dbReference type="RuleBase" id="RU003983"/>
    </source>
</evidence>
<feature type="region of interest" description="Disordered" evidence="7">
    <location>
        <begin position="186"/>
        <end position="209"/>
    </location>
</feature>
<name>A0A150H4L7_GONPE</name>
<dbReference type="GO" id="GO:0004222">
    <property type="term" value="F:metalloendopeptidase activity"/>
    <property type="evidence" value="ECO:0007669"/>
    <property type="project" value="InterPro"/>
</dbReference>
<evidence type="ECO:0000313" key="10">
    <source>
        <dbReference type="Proteomes" id="UP000075714"/>
    </source>
</evidence>
<keyword evidence="3 6" id="KW-0378">Hydrolase</keyword>
<evidence type="ECO:0000313" key="9">
    <source>
        <dbReference type="EMBL" id="KXZ57076.1"/>
    </source>
</evidence>